<feature type="non-terminal residue" evidence="1">
    <location>
        <position position="1"/>
    </location>
</feature>
<gene>
    <name evidence="1" type="ORF">GMARGA_LOCUS22411</name>
</gene>
<comment type="caution">
    <text evidence="1">The sequence shown here is derived from an EMBL/GenBank/DDBJ whole genome shotgun (WGS) entry which is preliminary data.</text>
</comment>
<organism evidence="1 2">
    <name type="scientific">Gigaspora margarita</name>
    <dbReference type="NCBI Taxonomy" id="4874"/>
    <lineage>
        <taxon>Eukaryota</taxon>
        <taxon>Fungi</taxon>
        <taxon>Fungi incertae sedis</taxon>
        <taxon>Mucoromycota</taxon>
        <taxon>Glomeromycotina</taxon>
        <taxon>Glomeromycetes</taxon>
        <taxon>Diversisporales</taxon>
        <taxon>Gigasporaceae</taxon>
        <taxon>Gigaspora</taxon>
    </lineage>
</organism>
<proteinExistence type="predicted"/>
<protein>
    <submittedName>
        <fullName evidence="1">14509_t:CDS:1</fullName>
    </submittedName>
</protein>
<sequence>QEQLQHKTKQIQTLDEIWNIKTRDKKKTPALAYYEDILLHNLQNVKKELAKSQPYEVQRVTLVFYYFRLLLNGKKKIQALEQIVNNLWKEIQNTEYMSRCIREWVKDFLEQGTLPSHQQEKHAKRVLLLNNKDLKLAAYTWLCSILPKDHFLLVLKKELETNIFLNWLEFQLLF</sequence>
<name>A0ABN7VT72_GIGMA</name>
<reference evidence="1 2" key="1">
    <citation type="submission" date="2021-06" db="EMBL/GenBank/DDBJ databases">
        <authorList>
            <person name="Kallberg Y."/>
            <person name="Tangrot J."/>
            <person name="Rosling A."/>
        </authorList>
    </citation>
    <scope>NUCLEOTIDE SEQUENCE [LARGE SCALE GENOMIC DNA]</scope>
    <source>
        <strain evidence="1 2">120-4 pot B 10/14</strain>
    </source>
</reference>
<accession>A0ABN7VT72</accession>
<dbReference type="Proteomes" id="UP000789901">
    <property type="component" value="Unassembled WGS sequence"/>
</dbReference>
<keyword evidence="2" id="KW-1185">Reference proteome</keyword>
<dbReference type="EMBL" id="CAJVQB010021600">
    <property type="protein sequence ID" value="CAG8797522.1"/>
    <property type="molecule type" value="Genomic_DNA"/>
</dbReference>
<evidence type="ECO:0000313" key="2">
    <source>
        <dbReference type="Proteomes" id="UP000789901"/>
    </source>
</evidence>
<evidence type="ECO:0000313" key="1">
    <source>
        <dbReference type="EMBL" id="CAG8797522.1"/>
    </source>
</evidence>